<evidence type="ECO:0000313" key="2">
    <source>
        <dbReference type="EMBL" id="MEI4551236.1"/>
    </source>
</evidence>
<proteinExistence type="predicted"/>
<keyword evidence="3" id="KW-1185">Reference proteome</keyword>
<dbReference type="CDD" id="cd09117">
    <property type="entry name" value="PLDc_Bfil_DEXD_like"/>
    <property type="match status" value="1"/>
</dbReference>
<feature type="region of interest" description="Disordered" evidence="1">
    <location>
        <begin position="163"/>
        <end position="194"/>
    </location>
</feature>
<dbReference type="Proteomes" id="UP001382455">
    <property type="component" value="Unassembled WGS sequence"/>
</dbReference>
<evidence type="ECO:0000256" key="1">
    <source>
        <dbReference type="SAM" id="MobiDB-lite"/>
    </source>
</evidence>
<dbReference type="Gene3D" id="3.30.870.10">
    <property type="entry name" value="Endonuclease Chain A"/>
    <property type="match status" value="1"/>
</dbReference>
<organism evidence="2 3">
    <name type="scientific">Pseudoalteromonas spongiae</name>
    <dbReference type="NCBI Taxonomy" id="298657"/>
    <lineage>
        <taxon>Bacteria</taxon>
        <taxon>Pseudomonadati</taxon>
        <taxon>Pseudomonadota</taxon>
        <taxon>Gammaproteobacteria</taxon>
        <taxon>Alteromonadales</taxon>
        <taxon>Pseudoalteromonadaceae</taxon>
        <taxon>Pseudoalteromonas</taxon>
    </lineage>
</organism>
<sequence length="378" mass="42926">MKLILHSPSSSSEITDIYKQAFSEAVRLYVVSAYLTEWDISLELNSECKKFRVIVGKDFGITKKSACLDLMGWLPAERKSQFLVADAIDGFHPKAIFWIDKKGKSFSLVGSSNLTKAAFEKNYEANIYSEISKNEFTKAEKWIMEIEEQSVVVSEDWLKEYQERKPAPQKKKSKTHTGEGSSIIALRLPNPSGSKQQVKIRRKQLAAHKNLKDSLENYFLECSMGKISSSEFYDRLPSVWSWESGNRLQGSGWERKGKASNFRELSTSFMNILNSRSDDRDDVVARELDRLKASRNSARKAFLSEILCLTFPDKYPVLNKPVHNYIADIEFRAPQGASEGAAYIDLAKKLRASLAQNPKHPAKNLAELDTVVWLEYGE</sequence>
<name>A0ABU8EW81_9GAMM</name>
<evidence type="ECO:0000313" key="3">
    <source>
        <dbReference type="Proteomes" id="UP001382455"/>
    </source>
</evidence>
<gene>
    <name evidence="2" type="ORF">WAE96_16300</name>
</gene>
<accession>A0ABU8EW81</accession>
<dbReference type="RefSeq" id="WP_336436245.1">
    <property type="nucleotide sequence ID" value="NZ_JBAWKS010000002.1"/>
</dbReference>
<protein>
    <submittedName>
        <fullName evidence="2">Phospholipase D-like domain-containing protein</fullName>
    </submittedName>
</protein>
<comment type="caution">
    <text evidence="2">The sequence shown here is derived from an EMBL/GenBank/DDBJ whole genome shotgun (WGS) entry which is preliminary data.</text>
</comment>
<dbReference type="EMBL" id="JBAWKS010000002">
    <property type="protein sequence ID" value="MEI4551236.1"/>
    <property type="molecule type" value="Genomic_DNA"/>
</dbReference>
<reference evidence="2 3" key="1">
    <citation type="submission" date="2023-12" db="EMBL/GenBank/DDBJ databases">
        <title>Friends and Foes: Symbiotic and Algicidal bacterial influence on Karenia brevis blooms.</title>
        <authorList>
            <person name="Fei C."/>
            <person name="Mohamed A.R."/>
            <person name="Booker A."/>
            <person name="Arshad M."/>
            <person name="Klass S."/>
            <person name="Ahn S."/>
            <person name="Gilbert P.M."/>
            <person name="Heil C.A."/>
            <person name="Martinez J.M."/>
            <person name="Amin S.A."/>
        </authorList>
    </citation>
    <scope>NUCLEOTIDE SEQUENCE [LARGE SCALE GENOMIC DNA]</scope>
    <source>
        <strain evidence="2 3">CE15</strain>
    </source>
</reference>